<feature type="compositionally biased region" description="Basic residues" evidence="1">
    <location>
        <begin position="23"/>
        <end position="39"/>
    </location>
</feature>
<dbReference type="AlphaFoldDB" id="A0A9Q0EFE0"/>
<protein>
    <submittedName>
        <fullName evidence="2">Uncharacterized protein</fullName>
    </submittedName>
</protein>
<dbReference type="EMBL" id="JANIIK010000043">
    <property type="protein sequence ID" value="KAJ3605781.1"/>
    <property type="molecule type" value="Genomic_DNA"/>
</dbReference>
<accession>A0A9Q0EFE0</accession>
<comment type="caution">
    <text evidence="2">The sequence shown here is derived from an EMBL/GenBank/DDBJ whole genome shotgun (WGS) entry which is preliminary data.</text>
</comment>
<reference evidence="2" key="1">
    <citation type="submission" date="2022-07" db="EMBL/GenBank/DDBJ databases">
        <title>Chromosome-level genome of Muraenolepis orangiensis.</title>
        <authorList>
            <person name="Kim J."/>
        </authorList>
    </citation>
    <scope>NUCLEOTIDE SEQUENCE</scope>
    <source>
        <strain evidence="2">KU_S4_2022</strain>
        <tissue evidence="2">Muscle</tissue>
    </source>
</reference>
<name>A0A9Q0EFE0_9TELE</name>
<dbReference type="Proteomes" id="UP001148018">
    <property type="component" value="Unassembled WGS sequence"/>
</dbReference>
<evidence type="ECO:0000313" key="2">
    <source>
        <dbReference type="EMBL" id="KAJ3605781.1"/>
    </source>
</evidence>
<gene>
    <name evidence="2" type="ORF">NHX12_027825</name>
</gene>
<evidence type="ECO:0000256" key="1">
    <source>
        <dbReference type="SAM" id="MobiDB-lite"/>
    </source>
</evidence>
<sequence>MPIERRSMGQAPGAQENSEAKSRASHRISPVHRKGKRRRREEEEKGGGEGREEEKGGGEGREEEKGGRRRREEEKGGRRRREGGGEGRRRREGGGEGREEEKGGGDVLFGEEERREAGPPEPLILICERPNAGRFNVNNIFCFTHQRDPVFGDQQVRVITTGDSLSEDLKTRPTL</sequence>
<proteinExistence type="predicted"/>
<keyword evidence="3" id="KW-1185">Reference proteome</keyword>
<feature type="region of interest" description="Disordered" evidence="1">
    <location>
        <begin position="1"/>
        <end position="118"/>
    </location>
</feature>
<organism evidence="2 3">
    <name type="scientific">Muraenolepis orangiensis</name>
    <name type="common">Patagonian moray cod</name>
    <dbReference type="NCBI Taxonomy" id="630683"/>
    <lineage>
        <taxon>Eukaryota</taxon>
        <taxon>Metazoa</taxon>
        <taxon>Chordata</taxon>
        <taxon>Craniata</taxon>
        <taxon>Vertebrata</taxon>
        <taxon>Euteleostomi</taxon>
        <taxon>Actinopterygii</taxon>
        <taxon>Neopterygii</taxon>
        <taxon>Teleostei</taxon>
        <taxon>Neoteleostei</taxon>
        <taxon>Acanthomorphata</taxon>
        <taxon>Zeiogadaria</taxon>
        <taxon>Gadariae</taxon>
        <taxon>Gadiformes</taxon>
        <taxon>Muraenolepidoidei</taxon>
        <taxon>Muraenolepididae</taxon>
        <taxon>Muraenolepis</taxon>
    </lineage>
</organism>
<evidence type="ECO:0000313" key="3">
    <source>
        <dbReference type="Proteomes" id="UP001148018"/>
    </source>
</evidence>
<feature type="compositionally biased region" description="Basic and acidic residues" evidence="1">
    <location>
        <begin position="40"/>
        <end position="104"/>
    </location>
</feature>